<evidence type="ECO:0000256" key="1">
    <source>
        <dbReference type="SAM" id="MobiDB-lite"/>
    </source>
</evidence>
<feature type="region of interest" description="Disordered" evidence="1">
    <location>
        <begin position="347"/>
        <end position="404"/>
    </location>
</feature>
<dbReference type="OMA" id="KSCKHGR"/>
<organism evidence="2">
    <name type="scientific">Trypanosoma vivax (strain Y486)</name>
    <dbReference type="NCBI Taxonomy" id="1055687"/>
    <lineage>
        <taxon>Eukaryota</taxon>
        <taxon>Discoba</taxon>
        <taxon>Euglenozoa</taxon>
        <taxon>Kinetoplastea</taxon>
        <taxon>Metakinetoplastina</taxon>
        <taxon>Trypanosomatida</taxon>
        <taxon>Trypanosomatidae</taxon>
        <taxon>Trypanosoma</taxon>
        <taxon>Duttonella</taxon>
    </lineage>
</organism>
<feature type="compositionally biased region" description="Polar residues" evidence="1">
    <location>
        <begin position="347"/>
        <end position="360"/>
    </location>
</feature>
<feature type="region of interest" description="Disordered" evidence="1">
    <location>
        <begin position="1"/>
        <end position="20"/>
    </location>
</feature>
<gene>
    <name evidence="2" type="ORF">TVY486_0900980</name>
</gene>
<feature type="compositionally biased region" description="Low complexity" evidence="1">
    <location>
        <begin position="135"/>
        <end position="145"/>
    </location>
</feature>
<protein>
    <submittedName>
        <fullName evidence="2">Uncharacterized protein</fullName>
    </submittedName>
</protein>
<feature type="region of interest" description="Disordered" evidence="1">
    <location>
        <begin position="128"/>
        <end position="158"/>
    </location>
</feature>
<reference evidence="2" key="1">
    <citation type="journal article" date="2012" name="Proc. Natl. Acad. Sci. U.S.A.">
        <title>Antigenic diversity is generated by distinct evolutionary mechanisms in African trypanosome species.</title>
        <authorList>
            <person name="Jackson A.P."/>
            <person name="Berry A."/>
            <person name="Aslett M."/>
            <person name="Allison H.C."/>
            <person name="Burton P."/>
            <person name="Vavrova-Anderson J."/>
            <person name="Brown R."/>
            <person name="Browne H."/>
            <person name="Corton N."/>
            <person name="Hauser H."/>
            <person name="Gamble J."/>
            <person name="Gilderthorp R."/>
            <person name="Marcello L."/>
            <person name="McQuillan J."/>
            <person name="Otto T.D."/>
            <person name="Quail M.A."/>
            <person name="Sanders M.J."/>
            <person name="van Tonder A."/>
            <person name="Ginger M.L."/>
            <person name="Field M.C."/>
            <person name="Barry J.D."/>
            <person name="Hertz-Fowler C."/>
            <person name="Berriman M."/>
        </authorList>
    </citation>
    <scope>NUCLEOTIDE SEQUENCE</scope>
    <source>
        <strain evidence="2">Y486</strain>
    </source>
</reference>
<accession>G0U1X5</accession>
<feature type="compositionally biased region" description="Basic and acidic residues" evidence="1">
    <location>
        <begin position="146"/>
        <end position="158"/>
    </location>
</feature>
<dbReference type="EMBL" id="HE573025">
    <property type="protein sequence ID" value="CCC50275.1"/>
    <property type="molecule type" value="Genomic_DNA"/>
</dbReference>
<proteinExistence type="predicted"/>
<evidence type="ECO:0000313" key="2">
    <source>
        <dbReference type="EMBL" id="CCC50275.1"/>
    </source>
</evidence>
<name>G0U1X5_TRYVY</name>
<sequence length="404" mass="45494">MQGNSDERRPKRPLTGEVCKPACSGSHSTLPALRAASSTVCGATAPLATSSGLKASSYVEAIRKCFEPWELSVIREDAIEEYRLRKNAIECRDLERDEALAREEIEEDEALLRGAHIVRVDALPKRPEDTHRARSLAGRLSSRLAAEQRHREAQEEALREGGRAEWRRDVEEATKREEYARALQQWEKEQRFLFGAASAFVMGSETRVRRDEVAEEYVAREKLYELEKQEREIAEKVAYENFMNSPEQVALREERERKEEKARRIAAKQLQLFQKDQERLVKSCKHGRGSSSVFEGPGARKKCIPCDVRFDDALGYFVRIHGKTVQPPAEWTATAPSAVQYASFSESATTRSSASVTHNQAVRRAARGSLQRNASNDKSREANGRPSAVKLPPITNVGKTKDGK</sequence>
<dbReference type="AlphaFoldDB" id="G0U1X5"/>
<dbReference type="VEuPathDB" id="TriTrypDB:TvY486_0900980"/>